<keyword evidence="4" id="KW-1185">Reference proteome</keyword>
<dbReference type="PANTHER" id="PTHR15574">
    <property type="entry name" value="WD REPEAT DOMAIN-CONTAINING FAMILY"/>
    <property type="match status" value="1"/>
</dbReference>
<feature type="transmembrane region" description="Helical" evidence="3">
    <location>
        <begin position="94"/>
        <end position="112"/>
    </location>
</feature>
<dbReference type="KEGG" id="ghi:107921526"/>
<name>A0A1U8KWQ9_GOSHI</name>
<reference evidence="5" key="2">
    <citation type="submission" date="2025-08" db="UniProtKB">
        <authorList>
            <consortium name="RefSeq"/>
        </authorList>
    </citation>
    <scope>IDENTIFICATION</scope>
</reference>
<keyword evidence="3" id="KW-0812">Transmembrane</keyword>
<gene>
    <name evidence="5" type="primary">LOC107921526</name>
</gene>
<evidence type="ECO:0000313" key="5">
    <source>
        <dbReference type="RefSeq" id="XP_016706857.1"/>
    </source>
</evidence>
<dbReference type="InterPro" id="IPR045151">
    <property type="entry name" value="DCAF8"/>
</dbReference>
<dbReference type="GO" id="GO:0045717">
    <property type="term" value="P:negative regulation of fatty acid biosynthetic process"/>
    <property type="evidence" value="ECO:0000318"/>
    <property type="project" value="GO_Central"/>
</dbReference>
<dbReference type="AlphaFoldDB" id="A0A1U8KWQ9"/>
<reference evidence="4" key="1">
    <citation type="journal article" date="2020" name="Nat. Genet.">
        <title>Genomic diversifications of five Gossypium allopolyploid species and their impact on cotton improvement.</title>
        <authorList>
            <person name="Chen Z.J."/>
            <person name="Sreedasyam A."/>
            <person name="Ando A."/>
            <person name="Song Q."/>
            <person name="De Santiago L.M."/>
            <person name="Hulse-Kemp A.M."/>
            <person name="Ding M."/>
            <person name="Ye W."/>
            <person name="Kirkbride R.C."/>
            <person name="Jenkins J."/>
            <person name="Plott C."/>
            <person name="Lovell J."/>
            <person name="Lin Y.M."/>
            <person name="Vaughn R."/>
            <person name="Liu B."/>
            <person name="Simpson S."/>
            <person name="Scheffler B.E."/>
            <person name="Wen L."/>
            <person name="Saski C.A."/>
            <person name="Grover C.E."/>
            <person name="Hu G."/>
            <person name="Conover J.L."/>
            <person name="Carlson J.W."/>
            <person name="Shu S."/>
            <person name="Boston L.B."/>
            <person name="Williams M."/>
            <person name="Peterson D.G."/>
            <person name="McGee K."/>
            <person name="Jones D.C."/>
            <person name="Wendel J.F."/>
            <person name="Stelly D.M."/>
            <person name="Grimwood J."/>
            <person name="Schmutz J."/>
        </authorList>
    </citation>
    <scope>NUCLEOTIDE SEQUENCE [LARGE SCALE GENOMIC DNA]</scope>
    <source>
        <strain evidence="4">cv. TM-1</strain>
    </source>
</reference>
<sequence>MSPEQGRCRGLALDGRVANILKASFSSAFQTDFCNKKSFSLKSKEERPSFQNYFHHLKSTFLADEKLKISTLFSQKPVWLIISHFNLSSPPKKVSFLWFFVALYPFFSHFHFQSSLFRFFVPLPPLDLRYGAKRSLADPPRLTLALKSCDISSTRPHLLIVGGNDAFARLYYRRMLPPLTSCQKRMLPPTYVNYFFPMHLSDCVSFEILC</sequence>
<proteinExistence type="predicted"/>
<evidence type="ECO:0000256" key="2">
    <source>
        <dbReference type="ARBA" id="ARBA00022737"/>
    </source>
</evidence>
<accession>A0A1U8KWQ9</accession>
<dbReference type="GO" id="GO:0080008">
    <property type="term" value="C:Cul4-RING E3 ubiquitin ligase complex"/>
    <property type="evidence" value="ECO:0000318"/>
    <property type="project" value="GO_Central"/>
</dbReference>
<dbReference type="STRING" id="3635.A0A1U8KWQ9"/>
<keyword evidence="2" id="KW-0677">Repeat</keyword>
<evidence type="ECO:0000313" key="4">
    <source>
        <dbReference type="Proteomes" id="UP000818029"/>
    </source>
</evidence>
<dbReference type="RefSeq" id="XP_016706857.1">
    <property type="nucleotide sequence ID" value="XM_016851368.2"/>
</dbReference>
<keyword evidence="3" id="KW-1133">Transmembrane helix</keyword>
<keyword evidence="1" id="KW-0853">WD repeat</keyword>
<dbReference type="GO" id="GO:0005737">
    <property type="term" value="C:cytoplasm"/>
    <property type="evidence" value="ECO:0000318"/>
    <property type="project" value="GO_Central"/>
</dbReference>
<protein>
    <submittedName>
        <fullName evidence="5">Uncharacterized protein</fullName>
    </submittedName>
</protein>
<organism evidence="4 5">
    <name type="scientific">Gossypium hirsutum</name>
    <name type="common">Upland cotton</name>
    <name type="synonym">Gossypium mexicanum</name>
    <dbReference type="NCBI Taxonomy" id="3635"/>
    <lineage>
        <taxon>Eukaryota</taxon>
        <taxon>Viridiplantae</taxon>
        <taxon>Streptophyta</taxon>
        <taxon>Embryophyta</taxon>
        <taxon>Tracheophyta</taxon>
        <taxon>Spermatophyta</taxon>
        <taxon>Magnoliopsida</taxon>
        <taxon>eudicotyledons</taxon>
        <taxon>Gunneridae</taxon>
        <taxon>Pentapetalae</taxon>
        <taxon>rosids</taxon>
        <taxon>malvids</taxon>
        <taxon>Malvales</taxon>
        <taxon>Malvaceae</taxon>
        <taxon>Malvoideae</taxon>
        <taxon>Gossypium</taxon>
    </lineage>
</organism>
<dbReference type="GeneID" id="107921526"/>
<dbReference type="PaxDb" id="3635-A0A1U8KWQ9"/>
<keyword evidence="3" id="KW-0472">Membrane</keyword>
<evidence type="ECO:0000256" key="3">
    <source>
        <dbReference type="SAM" id="Phobius"/>
    </source>
</evidence>
<evidence type="ECO:0000256" key="1">
    <source>
        <dbReference type="ARBA" id="ARBA00022574"/>
    </source>
</evidence>
<dbReference type="PANTHER" id="PTHR15574:SF40">
    <property type="entry name" value="WD AND TETRATRICOPEPTIDE REPEATS PROTEIN 1"/>
    <property type="match status" value="1"/>
</dbReference>
<dbReference type="Proteomes" id="UP000818029">
    <property type="component" value="Chromosome D01"/>
</dbReference>